<gene>
    <name evidence="1" type="ORF">EPI10_030478</name>
</gene>
<accession>A0A5B6X136</accession>
<evidence type="ECO:0000313" key="1">
    <source>
        <dbReference type="EMBL" id="KAA3486587.1"/>
    </source>
</evidence>
<comment type="caution">
    <text evidence="1">The sequence shown here is derived from an EMBL/GenBank/DDBJ whole genome shotgun (WGS) entry which is preliminary data.</text>
</comment>
<proteinExistence type="predicted"/>
<dbReference type="EMBL" id="SMMG02000001">
    <property type="protein sequence ID" value="KAA3486587.1"/>
    <property type="molecule type" value="Genomic_DNA"/>
</dbReference>
<name>A0A5B6X136_9ROSI</name>
<dbReference type="AlphaFoldDB" id="A0A5B6X136"/>
<sequence length="134" mass="15553">MELNLSYLGTQTMIRLVFHGRKKHFKTKYHFVREVEQAKEVTLVHYSLQNQLANILTKYLGKMKFEKLHYDIGVHSMEAKEEYCEITNHVVTNPHCELNSPASSPHSAISTNLRAHQKCKFIKCASSLKLRSHL</sequence>
<organism evidence="1 2">
    <name type="scientific">Gossypium australe</name>
    <dbReference type="NCBI Taxonomy" id="47621"/>
    <lineage>
        <taxon>Eukaryota</taxon>
        <taxon>Viridiplantae</taxon>
        <taxon>Streptophyta</taxon>
        <taxon>Embryophyta</taxon>
        <taxon>Tracheophyta</taxon>
        <taxon>Spermatophyta</taxon>
        <taxon>Magnoliopsida</taxon>
        <taxon>eudicotyledons</taxon>
        <taxon>Gunneridae</taxon>
        <taxon>Pentapetalae</taxon>
        <taxon>rosids</taxon>
        <taxon>malvids</taxon>
        <taxon>Malvales</taxon>
        <taxon>Malvaceae</taxon>
        <taxon>Malvoideae</taxon>
        <taxon>Gossypium</taxon>
    </lineage>
</organism>
<reference evidence="2" key="1">
    <citation type="journal article" date="2019" name="Plant Biotechnol. J.">
        <title>Genome sequencing of the Australian wild diploid species Gossypium australe highlights disease resistance and delayed gland morphogenesis.</title>
        <authorList>
            <person name="Cai Y."/>
            <person name="Cai X."/>
            <person name="Wang Q."/>
            <person name="Wang P."/>
            <person name="Zhang Y."/>
            <person name="Cai C."/>
            <person name="Xu Y."/>
            <person name="Wang K."/>
            <person name="Zhou Z."/>
            <person name="Wang C."/>
            <person name="Geng S."/>
            <person name="Li B."/>
            <person name="Dong Q."/>
            <person name="Hou Y."/>
            <person name="Wang H."/>
            <person name="Ai P."/>
            <person name="Liu Z."/>
            <person name="Yi F."/>
            <person name="Sun M."/>
            <person name="An G."/>
            <person name="Cheng J."/>
            <person name="Zhang Y."/>
            <person name="Shi Q."/>
            <person name="Xie Y."/>
            <person name="Shi X."/>
            <person name="Chang Y."/>
            <person name="Huang F."/>
            <person name="Chen Y."/>
            <person name="Hong S."/>
            <person name="Mi L."/>
            <person name="Sun Q."/>
            <person name="Zhang L."/>
            <person name="Zhou B."/>
            <person name="Peng R."/>
            <person name="Zhang X."/>
            <person name="Liu F."/>
        </authorList>
    </citation>
    <scope>NUCLEOTIDE SEQUENCE [LARGE SCALE GENOMIC DNA]</scope>
    <source>
        <strain evidence="2">cv. PA1801</strain>
    </source>
</reference>
<dbReference type="OrthoDB" id="2551793at2759"/>
<protein>
    <submittedName>
        <fullName evidence="1">Integrase, catalytic core</fullName>
    </submittedName>
</protein>
<evidence type="ECO:0000313" key="2">
    <source>
        <dbReference type="Proteomes" id="UP000325315"/>
    </source>
</evidence>
<keyword evidence="2" id="KW-1185">Reference proteome</keyword>
<dbReference type="Proteomes" id="UP000325315">
    <property type="component" value="Unassembled WGS sequence"/>
</dbReference>